<dbReference type="OrthoDB" id="9795125at2"/>
<dbReference type="PIRSF" id="PIRSF011576">
    <property type="entry name" value="YabP"/>
    <property type="match status" value="1"/>
</dbReference>
<dbReference type="AlphaFoldDB" id="A0A845QZW3"/>
<proteinExistence type="predicted"/>
<dbReference type="Proteomes" id="UP000467132">
    <property type="component" value="Unassembled WGS sequence"/>
</dbReference>
<dbReference type="EMBL" id="QXXA01000012">
    <property type="protein sequence ID" value="NBI07494.1"/>
    <property type="molecule type" value="Genomic_DNA"/>
</dbReference>
<sequence length="88" mass="9859">MKLQNLSLENREKLNISGVEQVESFNESQIVIYTVRGSLTIKGESLNISKLNLEDGNVKIEGTIESLAYSNKINTGSKEGSFFKKMFK</sequence>
<dbReference type="GO" id="GO:0030435">
    <property type="term" value="P:sporulation resulting in formation of a cellular spore"/>
    <property type="evidence" value="ECO:0007669"/>
    <property type="project" value="InterPro"/>
</dbReference>
<dbReference type="Pfam" id="PF07873">
    <property type="entry name" value="YabP"/>
    <property type="match status" value="1"/>
</dbReference>
<dbReference type="InterPro" id="IPR012504">
    <property type="entry name" value="Spore_YabP"/>
</dbReference>
<keyword evidence="2" id="KW-1185">Reference proteome</keyword>
<evidence type="ECO:0000313" key="1">
    <source>
        <dbReference type="EMBL" id="NBI07494.1"/>
    </source>
</evidence>
<protein>
    <submittedName>
        <fullName evidence="1">Sporulation protein YabP</fullName>
    </submittedName>
</protein>
<evidence type="ECO:0000313" key="2">
    <source>
        <dbReference type="Proteomes" id="UP000467132"/>
    </source>
</evidence>
<reference evidence="1 2" key="1">
    <citation type="submission" date="2018-08" db="EMBL/GenBank/DDBJ databases">
        <title>Murine metabolic-syndrome-specific gut microbial biobank.</title>
        <authorList>
            <person name="Liu C."/>
        </authorList>
    </citation>
    <scope>NUCLEOTIDE SEQUENCE [LARGE SCALE GENOMIC DNA]</scope>
    <source>
        <strain evidence="1 2">583</strain>
    </source>
</reference>
<dbReference type="InterPro" id="IPR038705">
    <property type="entry name" value="YabP_sf"/>
</dbReference>
<gene>
    <name evidence="1" type="primary">yabP</name>
    <name evidence="1" type="ORF">D3Z33_11595</name>
</gene>
<comment type="caution">
    <text evidence="1">The sequence shown here is derived from an EMBL/GenBank/DDBJ whole genome shotgun (WGS) entry which is preliminary data.</text>
</comment>
<organism evidence="1 2">
    <name type="scientific">Senegalia massiliensis</name>
    <dbReference type="NCBI Taxonomy" id="1720316"/>
    <lineage>
        <taxon>Bacteria</taxon>
        <taxon>Bacillati</taxon>
        <taxon>Bacillota</taxon>
        <taxon>Clostridia</taxon>
        <taxon>Eubacteriales</taxon>
        <taxon>Clostridiaceae</taxon>
        <taxon>Senegalia</taxon>
    </lineage>
</organism>
<accession>A0A845QZW3</accession>
<dbReference type="Gene3D" id="2.60.40.2000">
    <property type="match status" value="1"/>
</dbReference>
<dbReference type="InterPro" id="IPR022476">
    <property type="entry name" value="Spore_YabP/YqfC"/>
</dbReference>
<name>A0A845QZW3_9CLOT</name>
<dbReference type="NCBIfam" id="TIGR02892">
    <property type="entry name" value="spore_yabP"/>
    <property type="match status" value="1"/>
</dbReference>